<keyword evidence="7" id="KW-1185">Reference proteome</keyword>
<dbReference type="OrthoDB" id="292264at2"/>
<organism evidence="6 7">
    <name type="scientific">Mangrovivirga cuniculi</name>
    <dbReference type="NCBI Taxonomy" id="2715131"/>
    <lineage>
        <taxon>Bacteria</taxon>
        <taxon>Pseudomonadati</taxon>
        <taxon>Bacteroidota</taxon>
        <taxon>Cytophagia</taxon>
        <taxon>Cytophagales</taxon>
        <taxon>Mangrovivirgaceae</taxon>
        <taxon>Mangrovivirga</taxon>
    </lineage>
</organism>
<gene>
    <name evidence="6" type="ORF">DCC35_12875</name>
</gene>
<accession>A0A4D7JTU1</accession>
<reference evidence="6 7" key="1">
    <citation type="submission" date="2018-04" db="EMBL/GenBank/DDBJ databases">
        <title>Complete genome uncultured novel isolate.</title>
        <authorList>
            <person name="Merlino G."/>
        </authorList>
    </citation>
    <scope>NUCLEOTIDE SEQUENCE [LARGE SCALE GENOMIC DNA]</scope>
    <source>
        <strain evidence="7">R1DC9</strain>
    </source>
</reference>
<dbReference type="GO" id="GO:0005525">
    <property type="term" value="F:GTP binding"/>
    <property type="evidence" value="ECO:0007669"/>
    <property type="project" value="UniProtKB-KW"/>
</dbReference>
<sequence length="218" mass="25077">MTPEEFAKNFYLERKSLVDLYLNSDSESDVSKLIKDLKLDEQKTEKIRQILNGVLRDAFYTTLLGLDGEAQIGERQETYKIEDENGNELTGGEIESYAWEYFHNNKFESDHSKADFIATLTYKSTEQGGRKTAARSGYRPQVKFDFEEMQTSGQQTFIDRELVFPGDTVEAEINILSADFFENKLSENMEFEFREGATVIGTGRIKQIINEKLKKASR</sequence>
<evidence type="ECO:0000256" key="3">
    <source>
        <dbReference type="ARBA" id="ARBA00022917"/>
    </source>
</evidence>
<dbReference type="Proteomes" id="UP000298616">
    <property type="component" value="Chromosome"/>
</dbReference>
<evidence type="ECO:0000256" key="4">
    <source>
        <dbReference type="ARBA" id="ARBA00023134"/>
    </source>
</evidence>
<dbReference type="InterPro" id="IPR009001">
    <property type="entry name" value="Transl_elong_EF1A/Init_IF2_C"/>
</dbReference>
<dbReference type="GO" id="GO:0003746">
    <property type="term" value="F:translation elongation factor activity"/>
    <property type="evidence" value="ECO:0007669"/>
    <property type="project" value="UniProtKB-KW"/>
</dbReference>
<name>A0A4D7JTU1_9BACT</name>
<keyword evidence="4" id="KW-0342">GTP-binding</keyword>
<dbReference type="AlphaFoldDB" id="A0A4D7JTU1"/>
<dbReference type="InterPro" id="IPR004160">
    <property type="entry name" value="Transl_elong_EFTu/EF1A_C"/>
</dbReference>
<dbReference type="RefSeq" id="WP_137091171.1">
    <property type="nucleotide sequence ID" value="NZ_CP028923.1"/>
</dbReference>
<evidence type="ECO:0000259" key="5">
    <source>
        <dbReference type="Pfam" id="PF03143"/>
    </source>
</evidence>
<proteinExistence type="predicted"/>
<dbReference type="Pfam" id="PF03143">
    <property type="entry name" value="GTP_EFTU_D3"/>
    <property type="match status" value="1"/>
</dbReference>
<dbReference type="KEGG" id="fpf:DCC35_12875"/>
<evidence type="ECO:0000256" key="2">
    <source>
        <dbReference type="ARBA" id="ARBA00022768"/>
    </source>
</evidence>
<keyword evidence="1" id="KW-0547">Nucleotide-binding</keyword>
<dbReference type="Gene3D" id="2.40.30.10">
    <property type="entry name" value="Translation factors"/>
    <property type="match status" value="1"/>
</dbReference>
<dbReference type="SUPFAM" id="SSF50465">
    <property type="entry name" value="EF-Tu/eEF-1alpha/eIF2-gamma C-terminal domain"/>
    <property type="match status" value="1"/>
</dbReference>
<keyword evidence="2" id="KW-0251">Elongation factor</keyword>
<evidence type="ECO:0000313" key="6">
    <source>
        <dbReference type="EMBL" id="QCK15576.1"/>
    </source>
</evidence>
<evidence type="ECO:0000256" key="1">
    <source>
        <dbReference type="ARBA" id="ARBA00022741"/>
    </source>
</evidence>
<keyword evidence="3" id="KW-0648">Protein biosynthesis</keyword>
<evidence type="ECO:0000313" key="7">
    <source>
        <dbReference type="Proteomes" id="UP000298616"/>
    </source>
</evidence>
<dbReference type="EMBL" id="CP028923">
    <property type="protein sequence ID" value="QCK15576.1"/>
    <property type="molecule type" value="Genomic_DNA"/>
</dbReference>
<feature type="domain" description="Translation elongation factor EFTu/EF1A C-terminal" evidence="5">
    <location>
        <begin position="113"/>
        <end position="208"/>
    </location>
</feature>
<protein>
    <recommendedName>
        <fullName evidence="5">Translation elongation factor EFTu/EF1A C-terminal domain-containing protein</fullName>
    </recommendedName>
</protein>